<protein>
    <submittedName>
        <fullName evidence="8">Unannotated protein</fullName>
    </submittedName>
</protein>
<evidence type="ECO:0000256" key="4">
    <source>
        <dbReference type="ARBA" id="ARBA00022801"/>
    </source>
</evidence>
<evidence type="ECO:0000313" key="9">
    <source>
        <dbReference type="EMBL" id="CAB4780163.1"/>
    </source>
</evidence>
<dbReference type="Pfam" id="PF02586">
    <property type="entry name" value="SRAP"/>
    <property type="match status" value="1"/>
</dbReference>
<dbReference type="GO" id="GO:0003697">
    <property type="term" value="F:single-stranded DNA binding"/>
    <property type="evidence" value="ECO:0007669"/>
    <property type="project" value="InterPro"/>
</dbReference>
<name>A0A6J6C2Z4_9ZZZZ</name>
<dbReference type="PANTHER" id="PTHR13604:SF0">
    <property type="entry name" value="ABASIC SITE PROCESSING PROTEIN HMCES"/>
    <property type="match status" value="1"/>
</dbReference>
<proteinExistence type="inferred from homology"/>
<evidence type="ECO:0000256" key="3">
    <source>
        <dbReference type="ARBA" id="ARBA00022763"/>
    </source>
</evidence>
<reference evidence="8" key="1">
    <citation type="submission" date="2020-05" db="EMBL/GenBank/DDBJ databases">
        <authorList>
            <person name="Chiriac C."/>
            <person name="Salcher M."/>
            <person name="Ghai R."/>
            <person name="Kavagutti S V."/>
        </authorList>
    </citation>
    <scope>NUCLEOTIDE SEQUENCE</scope>
</reference>
<dbReference type="InterPro" id="IPR003738">
    <property type="entry name" value="SRAP"/>
</dbReference>
<evidence type="ECO:0000256" key="1">
    <source>
        <dbReference type="ARBA" id="ARBA00008136"/>
    </source>
</evidence>
<comment type="similarity">
    <text evidence="1">Belongs to the SOS response-associated peptidase family.</text>
</comment>
<dbReference type="PANTHER" id="PTHR13604">
    <property type="entry name" value="DC12-RELATED"/>
    <property type="match status" value="1"/>
</dbReference>
<sequence length="244" mass="27046">MCGRYAAGRQPDQLMEQFHIDHDGTGGRIPAPSYNVAPTTDVLTVVQAHDRRELKVMRWGLVPSWSKDTSMASHMINARAETAATKPSFRHAFAKQRCLIPADGFYEWHTPDADDPDAKRGKNGKVLKQPYFIRPADHTSLPMAGLYELWRDPSRVGQADEVLITCTILTTAATANFEAIHDRMPMTVTADAWDAWLDPDLQDRNEIAGLMKPAGQLELQIYPVSTAVNAVANNGPRLIDPLGE</sequence>
<keyword evidence="5" id="KW-0190">Covalent protein-DNA linkage</keyword>
<keyword evidence="3" id="KW-0227">DNA damage</keyword>
<accession>A0A6J6C2Z4</accession>
<keyword evidence="2" id="KW-0645">Protease</keyword>
<keyword evidence="7" id="KW-0456">Lyase</keyword>
<evidence type="ECO:0000313" key="8">
    <source>
        <dbReference type="EMBL" id="CAB4545435.1"/>
    </source>
</evidence>
<dbReference type="GO" id="GO:0008233">
    <property type="term" value="F:peptidase activity"/>
    <property type="evidence" value="ECO:0007669"/>
    <property type="project" value="UniProtKB-KW"/>
</dbReference>
<dbReference type="SUPFAM" id="SSF143081">
    <property type="entry name" value="BB1717-like"/>
    <property type="match status" value="1"/>
</dbReference>
<evidence type="ECO:0000256" key="5">
    <source>
        <dbReference type="ARBA" id="ARBA00023124"/>
    </source>
</evidence>
<dbReference type="Gene3D" id="3.90.1680.10">
    <property type="entry name" value="SOS response associated peptidase-like"/>
    <property type="match status" value="1"/>
</dbReference>
<keyword evidence="4" id="KW-0378">Hydrolase</keyword>
<dbReference type="GO" id="GO:0016829">
    <property type="term" value="F:lyase activity"/>
    <property type="evidence" value="ECO:0007669"/>
    <property type="project" value="UniProtKB-KW"/>
</dbReference>
<dbReference type="GO" id="GO:0106300">
    <property type="term" value="P:protein-DNA covalent cross-linking repair"/>
    <property type="evidence" value="ECO:0007669"/>
    <property type="project" value="InterPro"/>
</dbReference>
<dbReference type="EMBL" id="CAEZSO010000122">
    <property type="protein sequence ID" value="CAB4545435.1"/>
    <property type="molecule type" value="Genomic_DNA"/>
</dbReference>
<keyword evidence="6" id="KW-0238">DNA-binding</keyword>
<evidence type="ECO:0000256" key="7">
    <source>
        <dbReference type="ARBA" id="ARBA00023239"/>
    </source>
</evidence>
<dbReference type="GO" id="GO:0006508">
    <property type="term" value="P:proteolysis"/>
    <property type="evidence" value="ECO:0007669"/>
    <property type="project" value="UniProtKB-KW"/>
</dbReference>
<gene>
    <name evidence="8" type="ORF">UFOPK1446_00672</name>
    <name evidence="9" type="ORF">UFOPK2938_00675</name>
</gene>
<dbReference type="AlphaFoldDB" id="A0A6J6C2Z4"/>
<evidence type="ECO:0000256" key="6">
    <source>
        <dbReference type="ARBA" id="ARBA00023125"/>
    </source>
</evidence>
<evidence type="ECO:0000256" key="2">
    <source>
        <dbReference type="ARBA" id="ARBA00022670"/>
    </source>
</evidence>
<organism evidence="8">
    <name type="scientific">freshwater metagenome</name>
    <dbReference type="NCBI Taxonomy" id="449393"/>
    <lineage>
        <taxon>unclassified sequences</taxon>
        <taxon>metagenomes</taxon>
        <taxon>ecological metagenomes</taxon>
    </lineage>
</organism>
<dbReference type="InterPro" id="IPR036590">
    <property type="entry name" value="SRAP-like"/>
</dbReference>
<dbReference type="EMBL" id="CAEZZX010000121">
    <property type="protein sequence ID" value="CAB4780163.1"/>
    <property type="molecule type" value="Genomic_DNA"/>
</dbReference>